<accession>A0A172U2V8</accession>
<dbReference type="STRING" id="1492898.SY85_14420"/>
<dbReference type="CDD" id="cd02440">
    <property type="entry name" value="AdoMet_MTases"/>
    <property type="match status" value="1"/>
</dbReference>
<dbReference type="GO" id="GO:0032259">
    <property type="term" value="P:methylation"/>
    <property type="evidence" value="ECO:0007669"/>
    <property type="project" value="UniProtKB-KW"/>
</dbReference>
<dbReference type="AlphaFoldDB" id="A0A172U2V8"/>
<dbReference type="InterPro" id="IPR029063">
    <property type="entry name" value="SAM-dependent_MTases_sf"/>
</dbReference>
<protein>
    <submittedName>
        <fullName evidence="2">Methyltransferase type 11</fullName>
    </submittedName>
</protein>
<dbReference type="Gene3D" id="3.40.50.150">
    <property type="entry name" value="Vaccinia Virus protein VP39"/>
    <property type="match status" value="1"/>
</dbReference>
<dbReference type="EMBL" id="CP011390">
    <property type="protein sequence ID" value="ANE53498.1"/>
    <property type="molecule type" value="Genomic_DNA"/>
</dbReference>
<reference evidence="3" key="1">
    <citation type="submission" date="2015-01" db="EMBL/GenBank/DDBJ databases">
        <title>Flavisolibacter sp./LCS9/ whole genome sequencing.</title>
        <authorList>
            <person name="Kim M.K."/>
            <person name="Srinivasan S."/>
            <person name="Lee J.-J."/>
        </authorList>
    </citation>
    <scope>NUCLEOTIDE SEQUENCE [LARGE SCALE GENOMIC DNA]</scope>
    <source>
        <strain evidence="3">LCS9</strain>
    </source>
</reference>
<gene>
    <name evidence="2" type="ORF">SY85_14420</name>
</gene>
<dbReference type="Pfam" id="PF08241">
    <property type="entry name" value="Methyltransf_11"/>
    <property type="match status" value="1"/>
</dbReference>
<dbReference type="InterPro" id="IPR013216">
    <property type="entry name" value="Methyltransf_11"/>
</dbReference>
<dbReference type="OrthoDB" id="9805171at2"/>
<feature type="domain" description="Methyltransferase type 11" evidence="1">
    <location>
        <begin position="107"/>
        <end position="156"/>
    </location>
</feature>
<evidence type="ECO:0000313" key="2">
    <source>
        <dbReference type="EMBL" id="ANE53498.1"/>
    </source>
</evidence>
<reference evidence="2 3" key="2">
    <citation type="journal article" date="2016" name="Int. J. Syst. Evol. Microbiol.">
        <title>Flavisolibacter tropicus sp. nov., isolated from tropical soil.</title>
        <authorList>
            <person name="Lee J.J."/>
            <person name="Kang M.S."/>
            <person name="Kim G.S."/>
            <person name="Lee C.S."/>
            <person name="Lim S."/>
            <person name="Lee J."/>
            <person name="Roh S.H."/>
            <person name="Kang H."/>
            <person name="Ha J.M."/>
            <person name="Bae S."/>
            <person name="Jung H.Y."/>
            <person name="Kim M.K."/>
        </authorList>
    </citation>
    <scope>NUCLEOTIDE SEQUENCE [LARGE SCALE GENOMIC DNA]</scope>
    <source>
        <strain evidence="2 3">LCS9</strain>
    </source>
</reference>
<keyword evidence="3" id="KW-1185">Reference proteome</keyword>
<dbReference type="GO" id="GO:0008757">
    <property type="term" value="F:S-adenosylmethionine-dependent methyltransferase activity"/>
    <property type="evidence" value="ECO:0007669"/>
    <property type="project" value="InterPro"/>
</dbReference>
<keyword evidence="2" id="KW-0489">Methyltransferase</keyword>
<dbReference type="SUPFAM" id="SSF53335">
    <property type="entry name" value="S-adenosyl-L-methionine-dependent methyltransferases"/>
    <property type="match status" value="1"/>
</dbReference>
<dbReference type="Proteomes" id="UP000077177">
    <property type="component" value="Chromosome"/>
</dbReference>
<evidence type="ECO:0000259" key="1">
    <source>
        <dbReference type="Pfam" id="PF08241"/>
    </source>
</evidence>
<keyword evidence="2" id="KW-0808">Transferase</keyword>
<sequence>MLDIIAPSRFYWEQPGHCPCCDRDTVFVARHQWLRDQFQCTNCWCIPRERALMVTIEKHFPNWKALSIHESSPIDKGASKKLKDNCRHYTVSQYFPNDPFGSLVNGVHNEDLEAQTFADESFDLVITQDVFEHLYAPAKAFKEIARTLKKGGAHIFTVPIINRFQPTEVWASKGAHGEPVFLKDPEWHANPVDAKGSPVTIHWGYDIVDFIKVHSGLTTSIEYIDDLSKGIRAEFREVLVSKKM</sequence>
<evidence type="ECO:0000313" key="3">
    <source>
        <dbReference type="Proteomes" id="UP000077177"/>
    </source>
</evidence>
<organism evidence="2 3">
    <name type="scientific">Flavisolibacter tropicus</name>
    <dbReference type="NCBI Taxonomy" id="1492898"/>
    <lineage>
        <taxon>Bacteria</taxon>
        <taxon>Pseudomonadati</taxon>
        <taxon>Bacteroidota</taxon>
        <taxon>Chitinophagia</taxon>
        <taxon>Chitinophagales</taxon>
        <taxon>Chitinophagaceae</taxon>
        <taxon>Flavisolibacter</taxon>
    </lineage>
</organism>
<proteinExistence type="predicted"/>
<dbReference type="KEGG" id="fla:SY85_14420"/>
<name>A0A172U2V8_9BACT</name>